<evidence type="ECO:0000256" key="3">
    <source>
        <dbReference type="ARBA" id="ARBA00022845"/>
    </source>
</evidence>
<dbReference type="GeneID" id="78362980"/>
<evidence type="ECO:0000256" key="5">
    <source>
        <dbReference type="ARBA" id="ARBA00023125"/>
    </source>
</evidence>
<dbReference type="GO" id="GO:0006417">
    <property type="term" value="P:regulation of translation"/>
    <property type="evidence" value="ECO:0007669"/>
    <property type="project" value="UniProtKB-UniRule"/>
</dbReference>
<evidence type="ECO:0000256" key="4">
    <source>
        <dbReference type="ARBA" id="ARBA00023015"/>
    </source>
</evidence>
<dbReference type="SUPFAM" id="SSF47729">
    <property type="entry name" value="IHF-like DNA-binding proteins"/>
    <property type="match status" value="1"/>
</dbReference>
<dbReference type="GO" id="GO:0005829">
    <property type="term" value="C:cytosol"/>
    <property type="evidence" value="ECO:0007669"/>
    <property type="project" value="TreeGrafter"/>
</dbReference>
<evidence type="ECO:0000256" key="2">
    <source>
        <dbReference type="ARBA" id="ARBA00018329"/>
    </source>
</evidence>
<dbReference type="InterPro" id="IPR010992">
    <property type="entry name" value="IHF-like_DNA-bd_dom_sf"/>
</dbReference>
<dbReference type="InterPro" id="IPR000119">
    <property type="entry name" value="Hist_DNA-bd"/>
</dbReference>
<dbReference type="GO" id="GO:0006355">
    <property type="term" value="P:regulation of DNA-templated transcription"/>
    <property type="evidence" value="ECO:0007669"/>
    <property type="project" value="UniProtKB-UniRule"/>
</dbReference>
<keyword evidence="4 8" id="KW-0805">Transcription regulation</keyword>
<evidence type="ECO:0000313" key="10">
    <source>
        <dbReference type="EMBL" id="OXE50796.1"/>
    </source>
</evidence>
<dbReference type="SMART" id="SM00411">
    <property type="entry name" value="BHL"/>
    <property type="match status" value="1"/>
</dbReference>
<accession>A0A227KQI1</accession>
<reference evidence="11" key="1">
    <citation type="submission" date="2017-05" db="EMBL/GenBank/DDBJ databases">
        <title>Improved OligoMM genomes.</title>
        <authorList>
            <person name="Garzetti D."/>
        </authorList>
    </citation>
    <scope>NUCLEOTIDE SEQUENCE [LARGE SCALE GENOMIC DNA]</scope>
    <source>
        <strain evidence="11">YL45</strain>
    </source>
</reference>
<dbReference type="CDD" id="cd13835">
    <property type="entry name" value="IHF_A"/>
    <property type="match status" value="1"/>
</dbReference>
<dbReference type="PANTHER" id="PTHR33175">
    <property type="entry name" value="DNA-BINDING PROTEIN HU"/>
    <property type="match status" value="1"/>
</dbReference>
<evidence type="ECO:0000256" key="9">
    <source>
        <dbReference type="RuleBase" id="RU003939"/>
    </source>
</evidence>
<dbReference type="AlphaFoldDB" id="A0A227KQI1"/>
<dbReference type="InterPro" id="IPR020816">
    <property type="entry name" value="Histone-like_DNA-bd_CS"/>
</dbReference>
<comment type="similarity">
    <text evidence="1 8 9">Belongs to the bacterial histone-like protein family.</text>
</comment>
<evidence type="ECO:0000256" key="7">
    <source>
        <dbReference type="ARBA" id="ARBA00023172"/>
    </source>
</evidence>
<keyword evidence="11" id="KW-1185">Reference proteome</keyword>
<evidence type="ECO:0000256" key="6">
    <source>
        <dbReference type="ARBA" id="ARBA00023163"/>
    </source>
</evidence>
<evidence type="ECO:0000313" key="11">
    <source>
        <dbReference type="Proteomes" id="UP000214610"/>
    </source>
</evidence>
<evidence type="ECO:0000256" key="8">
    <source>
        <dbReference type="HAMAP-Rule" id="MF_00380"/>
    </source>
</evidence>
<dbReference type="GO" id="GO:0030527">
    <property type="term" value="F:structural constituent of chromatin"/>
    <property type="evidence" value="ECO:0007669"/>
    <property type="project" value="InterPro"/>
</dbReference>
<organism evidence="10 11">
    <name type="scientific">Turicimonas muris</name>
    <dbReference type="NCBI Taxonomy" id="1796652"/>
    <lineage>
        <taxon>Bacteria</taxon>
        <taxon>Pseudomonadati</taxon>
        <taxon>Pseudomonadota</taxon>
        <taxon>Betaproteobacteria</taxon>
        <taxon>Burkholderiales</taxon>
        <taxon>Sutterellaceae</taxon>
        <taxon>Turicimonas</taxon>
    </lineage>
</organism>
<name>A0A227KQI1_9BURK</name>
<dbReference type="Proteomes" id="UP000214610">
    <property type="component" value="Unassembled WGS sequence"/>
</dbReference>
<gene>
    <name evidence="8" type="primary">ihfA</name>
    <name evidence="8" type="synonym">himA</name>
    <name evidence="10" type="ORF">ADH67_00390</name>
</gene>
<comment type="function">
    <text evidence="8">This protein is one of the two subunits of integration host factor, a specific DNA-binding protein that functions in genetic recombination as well as in transcriptional and translational control.</text>
</comment>
<dbReference type="PROSITE" id="PS00045">
    <property type="entry name" value="HISTONE_LIKE"/>
    <property type="match status" value="1"/>
</dbReference>
<dbReference type="Gene3D" id="4.10.520.10">
    <property type="entry name" value="IHF-like DNA-binding proteins"/>
    <property type="match status" value="1"/>
</dbReference>
<evidence type="ECO:0000256" key="1">
    <source>
        <dbReference type="ARBA" id="ARBA00010529"/>
    </source>
</evidence>
<dbReference type="GO" id="GO:0003677">
    <property type="term" value="F:DNA binding"/>
    <property type="evidence" value="ECO:0007669"/>
    <property type="project" value="UniProtKB-UniRule"/>
</dbReference>
<dbReference type="PANTHER" id="PTHR33175:SF2">
    <property type="entry name" value="INTEGRATION HOST FACTOR SUBUNIT ALPHA"/>
    <property type="match status" value="1"/>
</dbReference>
<protein>
    <recommendedName>
        <fullName evidence="2 8">Integration host factor subunit alpha</fullName>
        <shortName evidence="8">IHF-alpha</shortName>
    </recommendedName>
</protein>
<dbReference type="NCBIfam" id="NF001401">
    <property type="entry name" value="PRK00285.1"/>
    <property type="match status" value="1"/>
</dbReference>
<dbReference type="EMBL" id="NHMP01000001">
    <property type="protein sequence ID" value="OXE50796.1"/>
    <property type="molecule type" value="Genomic_DNA"/>
</dbReference>
<dbReference type="GO" id="GO:0009893">
    <property type="term" value="P:positive regulation of metabolic process"/>
    <property type="evidence" value="ECO:0007669"/>
    <property type="project" value="UniProtKB-ARBA"/>
</dbReference>
<keyword evidence="3 8" id="KW-0810">Translation regulation</keyword>
<dbReference type="RefSeq" id="WP_084081389.1">
    <property type="nucleotide sequence ID" value="NZ_CAJTBZ010000001.1"/>
</dbReference>
<dbReference type="HAMAP" id="MF_00380">
    <property type="entry name" value="IHF_alpha"/>
    <property type="match status" value="1"/>
</dbReference>
<proteinExistence type="inferred from homology"/>
<dbReference type="GO" id="GO:0006310">
    <property type="term" value="P:DNA recombination"/>
    <property type="evidence" value="ECO:0007669"/>
    <property type="project" value="UniProtKB-UniRule"/>
</dbReference>
<dbReference type="PRINTS" id="PR01727">
    <property type="entry name" value="DNABINDINGHU"/>
</dbReference>
<keyword evidence="6 8" id="KW-0804">Transcription</keyword>
<dbReference type="Pfam" id="PF00216">
    <property type="entry name" value="Bac_DNA_binding"/>
    <property type="match status" value="1"/>
</dbReference>
<sequence length="124" mass="13992">MTEIYDSEDLATFSTGLGPDETLTKAHLAELLTQEFGYSKRQSRNIVDLFFDQLRACLERGESIKLSGFGSFQLRDKPERPGRNPKTGKEIAITARRVVTFHTSPKLRDMVEANSELIESKLAK</sequence>
<dbReference type="InterPro" id="IPR005684">
    <property type="entry name" value="IHF_alpha"/>
</dbReference>
<comment type="subunit">
    <text evidence="8">Heterodimer of an alpha and a beta chain.</text>
</comment>
<comment type="caution">
    <text evidence="10">The sequence shown here is derived from an EMBL/GenBank/DDBJ whole genome shotgun (WGS) entry which is preliminary data.</text>
</comment>
<keyword evidence="7 8" id="KW-0233">DNA recombination</keyword>
<keyword evidence="5 8" id="KW-0238">DNA-binding</keyword>